<dbReference type="SMART" id="SM00382">
    <property type="entry name" value="AAA"/>
    <property type="match status" value="1"/>
</dbReference>
<dbReference type="PANTHER" id="PTHR35894">
    <property type="entry name" value="GENERAL SECRETION PATHWAY PROTEIN A-RELATED"/>
    <property type="match status" value="1"/>
</dbReference>
<dbReference type="Pfam" id="PF13401">
    <property type="entry name" value="AAA_22"/>
    <property type="match status" value="1"/>
</dbReference>
<dbReference type="InterPro" id="IPR049945">
    <property type="entry name" value="AAA_22"/>
</dbReference>
<feature type="domain" description="AAA+ ATPase" evidence="2">
    <location>
        <begin position="42"/>
        <end position="240"/>
    </location>
</feature>
<feature type="region of interest" description="Disordered" evidence="1">
    <location>
        <begin position="267"/>
        <end position="290"/>
    </location>
</feature>
<dbReference type="EMBL" id="RJLM01000002">
    <property type="protein sequence ID" value="RWX56085.1"/>
    <property type="molecule type" value="Genomic_DNA"/>
</dbReference>
<accession>A0A3S3QQF8</accession>
<evidence type="ECO:0000259" key="2">
    <source>
        <dbReference type="SMART" id="SM00382"/>
    </source>
</evidence>
<dbReference type="InterPro" id="IPR003593">
    <property type="entry name" value="AAA+_ATPase"/>
</dbReference>
<dbReference type="Gene3D" id="3.40.50.300">
    <property type="entry name" value="P-loop containing nucleotide triphosphate hydrolases"/>
    <property type="match status" value="1"/>
</dbReference>
<protein>
    <submittedName>
        <fullName evidence="3">AAA family ATPase</fullName>
    </submittedName>
</protein>
<name>A0A3S3QQF8_9GAMM</name>
<dbReference type="PANTHER" id="PTHR35894:SF1">
    <property type="entry name" value="PHOSPHORIBULOKINASE _ URIDINE KINASE FAMILY"/>
    <property type="match status" value="1"/>
</dbReference>
<dbReference type="InterPro" id="IPR052026">
    <property type="entry name" value="ExeA_AAA_ATPase_DNA-bind"/>
</dbReference>
<comment type="caution">
    <text evidence="3">The sequence shown here is derived from an EMBL/GenBank/DDBJ whole genome shotgun (WGS) entry which is preliminary data.</text>
</comment>
<evidence type="ECO:0000256" key="1">
    <source>
        <dbReference type="SAM" id="MobiDB-lite"/>
    </source>
</evidence>
<keyword evidence="4" id="KW-1185">Reference proteome</keyword>
<sequence length="387" mass="44095">MYESHFGLSDKPFKLSPDPRFFFSSPHHEKAASYLKYGLSQGEGFIVITGPIGTGKTTIARSLVASLDESIVAVQIATTRLTPEELVRLVAAKFDIQVEGLGKAEILKRLEQYLLKLHQQQRRALLIVDEAQNLPPETVEELRMLSNFQLDDKPLIQSFLLGQEELKGIIELPEMEQFRQRIIASCHLKPFDCEQTCNYIHHRLRQVGWQGKPSLCENIFEIITKHSQGIPRKINILTDRLFLYAYLEDLTAIKAVDVHHVLEEMQSELSGSMMPSSRRKGEDDESPVSQENTSLHILAAQGESHAAQTLEAVSEILDTVIDRKISTIRHLDKLLRQKRKSLSELGTTLHDETILESDELDNEKNNSALQKKYWCRELMAKKSSYHN</sequence>
<proteinExistence type="predicted"/>
<organism evidence="3 4">
    <name type="scientific">Photobacterium chitinilyticum</name>
    <dbReference type="NCBI Taxonomy" id="2485123"/>
    <lineage>
        <taxon>Bacteria</taxon>
        <taxon>Pseudomonadati</taxon>
        <taxon>Pseudomonadota</taxon>
        <taxon>Gammaproteobacteria</taxon>
        <taxon>Vibrionales</taxon>
        <taxon>Vibrionaceae</taxon>
        <taxon>Photobacterium</taxon>
    </lineage>
</organism>
<dbReference type="InterPro" id="IPR017466">
    <property type="entry name" value="XrtA-assoc_ATPase-like"/>
</dbReference>
<evidence type="ECO:0000313" key="3">
    <source>
        <dbReference type="EMBL" id="RWX56085.1"/>
    </source>
</evidence>
<dbReference type="Proteomes" id="UP000287563">
    <property type="component" value="Unassembled WGS sequence"/>
</dbReference>
<dbReference type="InterPro" id="IPR027417">
    <property type="entry name" value="P-loop_NTPase"/>
</dbReference>
<reference evidence="3 4" key="1">
    <citation type="submission" date="2018-11" db="EMBL/GenBank/DDBJ databases">
        <title>Photobacterium sp. BEI247 sp. nov., a marine bacterium isolated from Yongle Blue Hole in the South China Sea.</title>
        <authorList>
            <person name="Wang X."/>
        </authorList>
    </citation>
    <scope>NUCLEOTIDE SEQUENCE [LARGE SCALE GENOMIC DNA]</scope>
    <source>
        <strain evidence="4">BEI247</strain>
    </source>
</reference>
<gene>
    <name evidence="3" type="ORF">EDI28_07285</name>
</gene>
<dbReference type="OrthoDB" id="9780149at2"/>
<dbReference type="RefSeq" id="WP_128783173.1">
    <property type="nucleotide sequence ID" value="NZ_RJLM01000002.1"/>
</dbReference>
<dbReference type="NCBIfam" id="TIGR03015">
    <property type="entry name" value="pepcterm_ATPase"/>
    <property type="match status" value="1"/>
</dbReference>
<evidence type="ECO:0000313" key="4">
    <source>
        <dbReference type="Proteomes" id="UP000287563"/>
    </source>
</evidence>
<dbReference type="CDD" id="cd00009">
    <property type="entry name" value="AAA"/>
    <property type="match status" value="1"/>
</dbReference>
<dbReference type="SUPFAM" id="SSF52540">
    <property type="entry name" value="P-loop containing nucleoside triphosphate hydrolases"/>
    <property type="match status" value="1"/>
</dbReference>
<dbReference type="GO" id="GO:0016887">
    <property type="term" value="F:ATP hydrolysis activity"/>
    <property type="evidence" value="ECO:0007669"/>
    <property type="project" value="InterPro"/>
</dbReference>
<dbReference type="AlphaFoldDB" id="A0A3S3QQF8"/>